<dbReference type="AlphaFoldDB" id="A0A348HI77"/>
<evidence type="ECO:0000259" key="2">
    <source>
        <dbReference type="Pfam" id="PF26079"/>
    </source>
</evidence>
<evidence type="ECO:0000259" key="1">
    <source>
        <dbReference type="Pfam" id="PF26078"/>
    </source>
</evidence>
<dbReference type="KEGG" id="zpl:ZBT109_2599"/>
<evidence type="ECO:0000313" key="3">
    <source>
        <dbReference type="EMBL" id="BBG31329.1"/>
    </source>
</evidence>
<dbReference type="Proteomes" id="UP000267342">
    <property type="component" value="Chromosome"/>
</dbReference>
<evidence type="ECO:0000313" key="4">
    <source>
        <dbReference type="Proteomes" id="UP000267342"/>
    </source>
</evidence>
<accession>A0A348HI77</accession>
<dbReference type="RefSeq" id="WP_027705030.1">
    <property type="nucleotide sequence ID" value="NZ_AP018933.1"/>
</dbReference>
<sequence>MIDLSTLPKPKIVEELSFEAILAERKARLLELTPASEREEMTATLARESEPITKLLEENAYRELLLRQHSNEAVLAVLIAFAGGDDLDAAAANNGVARLTLTDGSKESDADLRIRAMSAYEGMSVAGPTGAYEYHARSADGRIADVKAESPEPCDVVVTVLSKLGNGAADEDVLAAVRKALSAEDVIPCADRVTVQSATIVDYTIKATLYIYPGPEQEPIMQAAQASIEQYVQEQRRLGRDIRRSAVIGALHVTGVQHLDLFEPAQDIVLDNTQASHCIGIAITNGGTDE</sequence>
<dbReference type="InterPro" id="IPR058530">
    <property type="entry name" value="Baseplate_J-like_C"/>
</dbReference>
<dbReference type="InterPro" id="IPR058531">
    <property type="entry name" value="Baseplate_J_M"/>
</dbReference>
<keyword evidence="4" id="KW-1185">Reference proteome</keyword>
<dbReference type="InterPro" id="IPR052726">
    <property type="entry name" value="Phage_Baseplate_Hub"/>
</dbReference>
<dbReference type="Pfam" id="PF26079">
    <property type="entry name" value="Baseplate_J_C"/>
    <property type="match status" value="1"/>
</dbReference>
<dbReference type="PANTHER" id="PTHR35862">
    <property type="entry name" value="FELS-2 PROPHAGE PROTEIN"/>
    <property type="match status" value="1"/>
</dbReference>
<proteinExistence type="predicted"/>
<dbReference type="EMBL" id="AP018933">
    <property type="protein sequence ID" value="BBG31329.1"/>
    <property type="molecule type" value="Genomic_DNA"/>
</dbReference>
<dbReference type="PANTHER" id="PTHR35862:SF1">
    <property type="entry name" value="FELS-2 PROPHAGE PROTEIN"/>
    <property type="match status" value="1"/>
</dbReference>
<reference evidence="3 4" key="1">
    <citation type="submission" date="2018-09" db="EMBL/GenBank/DDBJ databases">
        <title>Zymobacter palmae IAM14233 (=T109) whole genome analysis.</title>
        <authorList>
            <person name="Yanase H."/>
        </authorList>
    </citation>
    <scope>NUCLEOTIDE SEQUENCE [LARGE SCALE GENOMIC DNA]</scope>
    <source>
        <strain evidence="3 4">IAM14233</strain>
    </source>
</reference>
<feature type="domain" description="Baseplate J-like C-terminal" evidence="2">
    <location>
        <begin position="203"/>
        <end position="282"/>
    </location>
</feature>
<dbReference type="OrthoDB" id="9793802at2"/>
<organism evidence="3 4">
    <name type="scientific">Zymobacter palmae</name>
    <dbReference type="NCBI Taxonomy" id="33074"/>
    <lineage>
        <taxon>Bacteria</taxon>
        <taxon>Pseudomonadati</taxon>
        <taxon>Pseudomonadota</taxon>
        <taxon>Gammaproteobacteria</taxon>
        <taxon>Oceanospirillales</taxon>
        <taxon>Halomonadaceae</taxon>
        <taxon>Zymobacter group</taxon>
        <taxon>Zymobacter</taxon>
    </lineage>
</organism>
<gene>
    <name evidence="3" type="ORF">ZBT109_2599</name>
</gene>
<name>A0A348HI77_9GAMM</name>
<dbReference type="PIRSF" id="PIRSF020481">
    <property type="entry name" value="BAP"/>
    <property type="match status" value="1"/>
</dbReference>
<protein>
    <submittedName>
        <fullName evidence="3">Baseplate J-like protein</fullName>
    </submittedName>
</protein>
<dbReference type="InterPro" id="IPR014507">
    <property type="entry name" value="Baseplate_assembly_J_pred"/>
</dbReference>
<feature type="domain" description="Baseplate J-like central" evidence="1">
    <location>
        <begin position="125"/>
        <end position="196"/>
    </location>
</feature>
<dbReference type="STRING" id="1123510.GCA_000620025_01758"/>
<dbReference type="Pfam" id="PF26078">
    <property type="entry name" value="Baseplate_J_M"/>
    <property type="match status" value="1"/>
</dbReference>